<evidence type="ECO:0000313" key="6">
    <source>
        <dbReference type="EMBL" id="MCK7593877.1"/>
    </source>
</evidence>
<evidence type="ECO:0000259" key="5">
    <source>
        <dbReference type="Pfam" id="PF00127"/>
    </source>
</evidence>
<accession>A0ABT0GIM4</accession>
<dbReference type="EMBL" id="JALNMH010000007">
    <property type="protein sequence ID" value="MCK7593877.1"/>
    <property type="molecule type" value="Genomic_DNA"/>
</dbReference>
<protein>
    <submittedName>
        <fullName evidence="6">Plastocyanin/azurin family copper-binding protein</fullName>
    </submittedName>
</protein>
<dbReference type="PROSITE" id="PS00079">
    <property type="entry name" value="MULTICOPPER_OXIDASE1"/>
    <property type="match status" value="1"/>
</dbReference>
<name>A0ABT0GIM4_9GAMM</name>
<dbReference type="RefSeq" id="WP_248208487.1">
    <property type="nucleotide sequence ID" value="NZ_JALNMH010000007.1"/>
</dbReference>
<dbReference type="InterPro" id="IPR008972">
    <property type="entry name" value="Cupredoxin"/>
</dbReference>
<evidence type="ECO:0000256" key="1">
    <source>
        <dbReference type="ARBA" id="ARBA00022723"/>
    </source>
</evidence>
<feature type="signal peptide" evidence="4">
    <location>
        <begin position="1"/>
        <end position="21"/>
    </location>
</feature>
<reference evidence="6" key="1">
    <citation type="submission" date="2022-04" db="EMBL/GenBank/DDBJ databases">
        <title>Lysobacter sp. CAU 1642 isolated from sea sand.</title>
        <authorList>
            <person name="Kim W."/>
        </authorList>
    </citation>
    <scope>NUCLEOTIDE SEQUENCE</scope>
    <source>
        <strain evidence="6">CAU 1642</strain>
    </source>
</reference>
<dbReference type="SUPFAM" id="SSF49503">
    <property type="entry name" value="Cupredoxins"/>
    <property type="match status" value="1"/>
</dbReference>
<evidence type="ECO:0000256" key="2">
    <source>
        <dbReference type="ARBA" id="ARBA00023008"/>
    </source>
</evidence>
<dbReference type="InterPro" id="IPR052721">
    <property type="entry name" value="ET_Amicyanin"/>
</dbReference>
<dbReference type="Pfam" id="PF00127">
    <property type="entry name" value="Copper-bind"/>
    <property type="match status" value="1"/>
</dbReference>
<organism evidence="6 7">
    <name type="scientific">Pseudomarimonas salicorniae</name>
    <dbReference type="NCBI Taxonomy" id="2933270"/>
    <lineage>
        <taxon>Bacteria</taxon>
        <taxon>Pseudomonadati</taxon>
        <taxon>Pseudomonadota</taxon>
        <taxon>Gammaproteobacteria</taxon>
        <taxon>Lysobacterales</taxon>
        <taxon>Lysobacteraceae</taxon>
        <taxon>Pseudomarimonas</taxon>
    </lineage>
</organism>
<keyword evidence="2" id="KW-0186">Copper</keyword>
<feature type="chain" id="PRO_5045799936" evidence="4">
    <location>
        <begin position="22"/>
        <end position="242"/>
    </location>
</feature>
<comment type="caution">
    <text evidence="6">The sequence shown here is derived from an EMBL/GenBank/DDBJ whole genome shotgun (WGS) entry which is preliminary data.</text>
</comment>
<dbReference type="PANTHER" id="PTHR36507">
    <property type="entry name" value="BLL1555 PROTEIN"/>
    <property type="match status" value="1"/>
</dbReference>
<keyword evidence="1" id="KW-0479">Metal-binding</keyword>
<dbReference type="InterPro" id="IPR000923">
    <property type="entry name" value="BlueCu_1"/>
</dbReference>
<proteinExistence type="predicted"/>
<feature type="region of interest" description="Disordered" evidence="3">
    <location>
        <begin position="222"/>
        <end position="242"/>
    </location>
</feature>
<gene>
    <name evidence="6" type="ORF">M0G41_09360</name>
</gene>
<dbReference type="PANTHER" id="PTHR36507:SF1">
    <property type="entry name" value="BLL1555 PROTEIN"/>
    <property type="match status" value="1"/>
</dbReference>
<dbReference type="Gene3D" id="2.60.40.420">
    <property type="entry name" value="Cupredoxins - blue copper proteins"/>
    <property type="match status" value="1"/>
</dbReference>
<evidence type="ECO:0000256" key="3">
    <source>
        <dbReference type="SAM" id="MobiDB-lite"/>
    </source>
</evidence>
<keyword evidence="4" id="KW-0732">Signal</keyword>
<evidence type="ECO:0000313" key="7">
    <source>
        <dbReference type="Proteomes" id="UP001431449"/>
    </source>
</evidence>
<feature type="domain" description="Blue (type 1) copper" evidence="5">
    <location>
        <begin position="28"/>
        <end position="108"/>
    </location>
</feature>
<sequence length="242" mass="26206">MKIWHRTFAAALLLAAHPVLGLDFTEVDMTGRRFVPQEVTISVGDTVIWRNRDGFHNIVADDGSFTSGNPNNEQFAFEHTFDKPGIFGYHCSVHGAPGEGMHGKVIVQRSSSEAGNLDPNSSGSWFNPQTDGQGFLIEVSAIPKVFTLAWFTWGDNGAYDWLTAAGNYTGPTATLVLSRTRGGAFNDPKPVQSNDAGTASFRLTGCDTAEFTFSMTDPPRSGTIPLRKLLPDPLCPTQPAAR</sequence>
<dbReference type="InterPro" id="IPR033138">
    <property type="entry name" value="Cu_oxidase_CS"/>
</dbReference>
<evidence type="ECO:0000256" key="4">
    <source>
        <dbReference type="SAM" id="SignalP"/>
    </source>
</evidence>
<dbReference type="Proteomes" id="UP001431449">
    <property type="component" value="Unassembled WGS sequence"/>
</dbReference>
<keyword evidence="7" id="KW-1185">Reference proteome</keyword>